<dbReference type="PROSITE" id="PS51257">
    <property type="entry name" value="PROKAR_LIPOPROTEIN"/>
    <property type="match status" value="1"/>
</dbReference>
<dbReference type="SUPFAM" id="SSF53822">
    <property type="entry name" value="Periplasmic binding protein-like I"/>
    <property type="match status" value="1"/>
</dbReference>
<dbReference type="EMBL" id="BAAAQB010000014">
    <property type="protein sequence ID" value="GAA2130995.1"/>
    <property type="molecule type" value="Genomic_DNA"/>
</dbReference>
<dbReference type="Gene3D" id="3.40.50.2300">
    <property type="match status" value="2"/>
</dbReference>
<evidence type="ECO:0000259" key="5">
    <source>
        <dbReference type="Pfam" id="PF13407"/>
    </source>
</evidence>
<comment type="subcellular location">
    <subcellularLocation>
        <location evidence="1">Cell envelope</location>
    </subcellularLocation>
</comment>
<gene>
    <name evidence="6" type="ORF">GCM10009825_12350</name>
</gene>
<protein>
    <recommendedName>
        <fullName evidence="5">Periplasmic binding protein domain-containing protein</fullName>
    </recommendedName>
</protein>
<name>A0ABP5KHI4_9MICC</name>
<dbReference type="InterPro" id="IPR025997">
    <property type="entry name" value="SBP_2_dom"/>
</dbReference>
<evidence type="ECO:0000256" key="1">
    <source>
        <dbReference type="ARBA" id="ARBA00004196"/>
    </source>
</evidence>
<dbReference type="PANTHER" id="PTHR46847">
    <property type="entry name" value="D-ALLOSE-BINDING PERIPLASMIC PROTEIN-RELATED"/>
    <property type="match status" value="1"/>
</dbReference>
<sequence length="328" mass="32917">MKVSSTLRVVSVAAAALLGLSACSSGGEAASSSGASSSGSAGKTHTLGLVQFSGDDVFSNSALEGAAKLAESQGWKTITVDAKGSVDGANSAMTNLVTKGVDAMIVTVFPSTALGAGVAAAKDAGVPVANWGGGQTDGVKFDSDTGLGDPLAKKVVADMGGKGDLLALTYPPGLPCQSREASLDAAVKGTDIKVTKQQITIPGAVNSASDATIAWAAAHPKSATPLAVWACYDDPATGVVAGLKQVGRTDVKSYGLNGTKEALGLVKSGDLTATLWVNGPKQGEDLFKLLKEDVDNGHTSQPKEIGGETDVIDSAKVSAFLDAHPEFK</sequence>
<accession>A0ABP5KHI4</accession>
<feature type="chain" id="PRO_5045043133" description="Periplasmic binding protein domain-containing protein" evidence="4">
    <location>
        <begin position="30"/>
        <end position="328"/>
    </location>
</feature>
<keyword evidence="3 4" id="KW-0732">Signal</keyword>
<comment type="caution">
    <text evidence="6">The sequence shown here is derived from an EMBL/GenBank/DDBJ whole genome shotgun (WGS) entry which is preliminary data.</text>
</comment>
<keyword evidence="7" id="KW-1185">Reference proteome</keyword>
<feature type="signal peptide" evidence="4">
    <location>
        <begin position="1"/>
        <end position="29"/>
    </location>
</feature>
<dbReference type="Pfam" id="PF13407">
    <property type="entry name" value="Peripla_BP_4"/>
    <property type="match status" value="1"/>
</dbReference>
<dbReference type="CDD" id="cd01536">
    <property type="entry name" value="PBP1_ABC_sugar_binding-like"/>
    <property type="match status" value="1"/>
</dbReference>
<dbReference type="Proteomes" id="UP001500102">
    <property type="component" value="Unassembled WGS sequence"/>
</dbReference>
<evidence type="ECO:0000256" key="3">
    <source>
        <dbReference type="ARBA" id="ARBA00022729"/>
    </source>
</evidence>
<evidence type="ECO:0000256" key="2">
    <source>
        <dbReference type="ARBA" id="ARBA00007639"/>
    </source>
</evidence>
<evidence type="ECO:0000313" key="6">
    <source>
        <dbReference type="EMBL" id="GAA2130995.1"/>
    </source>
</evidence>
<dbReference type="PANTHER" id="PTHR46847:SF1">
    <property type="entry name" value="D-ALLOSE-BINDING PERIPLASMIC PROTEIN-RELATED"/>
    <property type="match status" value="1"/>
</dbReference>
<dbReference type="InterPro" id="IPR028082">
    <property type="entry name" value="Peripla_BP_I"/>
</dbReference>
<dbReference type="RefSeq" id="WP_344363341.1">
    <property type="nucleotide sequence ID" value="NZ_BAAAQB010000014.1"/>
</dbReference>
<feature type="domain" description="Periplasmic binding protein" evidence="5">
    <location>
        <begin position="51"/>
        <end position="292"/>
    </location>
</feature>
<evidence type="ECO:0000313" key="7">
    <source>
        <dbReference type="Proteomes" id="UP001500102"/>
    </source>
</evidence>
<reference evidence="7" key="1">
    <citation type="journal article" date="2019" name="Int. J. Syst. Evol. Microbiol.">
        <title>The Global Catalogue of Microorganisms (GCM) 10K type strain sequencing project: providing services to taxonomists for standard genome sequencing and annotation.</title>
        <authorList>
            <consortium name="The Broad Institute Genomics Platform"/>
            <consortium name="The Broad Institute Genome Sequencing Center for Infectious Disease"/>
            <person name="Wu L."/>
            <person name="Ma J."/>
        </authorList>
    </citation>
    <scope>NUCLEOTIDE SEQUENCE [LARGE SCALE GENOMIC DNA]</scope>
    <source>
        <strain evidence="7">JCM 15921</strain>
    </source>
</reference>
<evidence type="ECO:0000256" key="4">
    <source>
        <dbReference type="SAM" id="SignalP"/>
    </source>
</evidence>
<proteinExistence type="inferred from homology"/>
<organism evidence="6 7">
    <name type="scientific">Arthrobacter humicola</name>
    <dbReference type="NCBI Taxonomy" id="409291"/>
    <lineage>
        <taxon>Bacteria</taxon>
        <taxon>Bacillati</taxon>
        <taxon>Actinomycetota</taxon>
        <taxon>Actinomycetes</taxon>
        <taxon>Micrococcales</taxon>
        <taxon>Micrococcaceae</taxon>
        <taxon>Arthrobacter</taxon>
    </lineage>
</organism>
<comment type="similarity">
    <text evidence="2">Belongs to the bacterial solute-binding protein 2 family.</text>
</comment>